<name>X6LGZ4_RETFI</name>
<keyword evidence="3" id="KW-1185">Reference proteome</keyword>
<dbReference type="EMBL" id="ASPP01040382">
    <property type="protein sequence ID" value="ETO00656.1"/>
    <property type="molecule type" value="Genomic_DNA"/>
</dbReference>
<accession>X6LGZ4</accession>
<protein>
    <submittedName>
        <fullName evidence="2">Uncharacterized protein</fullName>
    </submittedName>
</protein>
<proteinExistence type="predicted"/>
<feature type="signal peptide" evidence="1">
    <location>
        <begin position="1"/>
        <end position="20"/>
    </location>
</feature>
<evidence type="ECO:0000313" key="3">
    <source>
        <dbReference type="Proteomes" id="UP000023152"/>
    </source>
</evidence>
<comment type="caution">
    <text evidence="2">The sequence shown here is derived from an EMBL/GenBank/DDBJ whole genome shotgun (WGS) entry which is preliminary data.</text>
</comment>
<feature type="chain" id="PRO_5004973987" evidence="1">
    <location>
        <begin position="21"/>
        <end position="247"/>
    </location>
</feature>
<dbReference type="AlphaFoldDB" id="X6LGZ4"/>
<reference evidence="2 3" key="1">
    <citation type="journal article" date="2013" name="Curr. Biol.">
        <title>The Genome of the Foraminiferan Reticulomyxa filosa.</title>
        <authorList>
            <person name="Glockner G."/>
            <person name="Hulsmann N."/>
            <person name="Schleicher M."/>
            <person name="Noegel A.A."/>
            <person name="Eichinger L."/>
            <person name="Gallinger C."/>
            <person name="Pawlowski J."/>
            <person name="Sierra R."/>
            <person name="Euteneuer U."/>
            <person name="Pillet L."/>
            <person name="Moustafa A."/>
            <person name="Platzer M."/>
            <person name="Groth M."/>
            <person name="Szafranski K."/>
            <person name="Schliwa M."/>
        </authorList>
    </citation>
    <scope>NUCLEOTIDE SEQUENCE [LARGE SCALE GENOMIC DNA]</scope>
</reference>
<evidence type="ECO:0000256" key="1">
    <source>
        <dbReference type="SAM" id="SignalP"/>
    </source>
</evidence>
<dbReference type="Proteomes" id="UP000023152">
    <property type="component" value="Unassembled WGS sequence"/>
</dbReference>
<evidence type="ECO:0000313" key="2">
    <source>
        <dbReference type="EMBL" id="ETO00656.1"/>
    </source>
</evidence>
<organism evidence="2 3">
    <name type="scientific">Reticulomyxa filosa</name>
    <dbReference type="NCBI Taxonomy" id="46433"/>
    <lineage>
        <taxon>Eukaryota</taxon>
        <taxon>Sar</taxon>
        <taxon>Rhizaria</taxon>
        <taxon>Retaria</taxon>
        <taxon>Foraminifera</taxon>
        <taxon>Monothalamids</taxon>
        <taxon>Reticulomyxidae</taxon>
        <taxon>Reticulomyxa</taxon>
    </lineage>
</organism>
<keyword evidence="1" id="KW-0732">Signal</keyword>
<sequence>MFIFMFLYVLLLYNVVVCVCEKIGIPPQRKKHVYVFIFIFFPQIPKNKQKGLQCYHMKKKIEIKFDWIPFSKYTKIHIFFELVVKKKISGGRGGVKKEKKKRKNVVKNLKKNIFIMKNNKENKNEIKNKNKNLFFFLFVFIKKTNLKIYYNIIEVGIGSIKGNSIIYLFILLDCDNSRNIISIDKISSFSLLNICWCELEEIFNAINISFYKLKLTLRYDIKTMKIKSFIFNIVIKGNTVIMERPTS</sequence>
<gene>
    <name evidence="2" type="ORF">RFI_36783</name>
</gene>